<dbReference type="AlphaFoldDB" id="A0A5B2TB69"/>
<dbReference type="SMART" id="SM00464">
    <property type="entry name" value="LON"/>
    <property type="match status" value="1"/>
</dbReference>
<dbReference type="PANTHER" id="PTHR46732:SF8">
    <property type="entry name" value="ATP-DEPENDENT PROTEASE LA (LON) DOMAIN PROTEIN"/>
    <property type="match status" value="1"/>
</dbReference>
<sequence length="220" mass="23991">MDPFRSRPEALPAVIPIFPLQGGLLLPGARLPLNIFEPRFLAMVEEALGQGRLIGMVLPDPAYPRVEGRSTPYRTGCLGRIASFAETEDGRYLITLRGLNRFDLLEELPETPRGVRRVKADYAPYHADLEDAPAGEVVDREALLAALRSYFRALNIEADWEAIRNTDAAKLVTSLCMMCPFGDAEKQALLTAPDHAARAGLLISLLRIESAGPVAGKAPS</sequence>
<dbReference type="OrthoDB" id="9806457at2"/>
<feature type="domain" description="Lon N-terminal" evidence="1">
    <location>
        <begin position="15"/>
        <end position="210"/>
    </location>
</feature>
<proteinExistence type="predicted"/>
<dbReference type="InterPro" id="IPR015947">
    <property type="entry name" value="PUA-like_sf"/>
</dbReference>
<protein>
    <submittedName>
        <fullName evidence="2">Peptidase S16</fullName>
    </submittedName>
</protein>
<organism evidence="2 3">
    <name type="scientific">Teichococcus oryzae</name>
    <dbReference type="NCBI Taxonomy" id="1608942"/>
    <lineage>
        <taxon>Bacteria</taxon>
        <taxon>Pseudomonadati</taxon>
        <taxon>Pseudomonadota</taxon>
        <taxon>Alphaproteobacteria</taxon>
        <taxon>Acetobacterales</taxon>
        <taxon>Roseomonadaceae</taxon>
        <taxon>Roseomonas</taxon>
    </lineage>
</organism>
<dbReference type="PROSITE" id="PS51787">
    <property type="entry name" value="LON_N"/>
    <property type="match status" value="1"/>
</dbReference>
<evidence type="ECO:0000313" key="3">
    <source>
        <dbReference type="Proteomes" id="UP000322110"/>
    </source>
</evidence>
<dbReference type="Pfam" id="PF02190">
    <property type="entry name" value="LON_substr_bdg"/>
    <property type="match status" value="1"/>
</dbReference>
<accession>A0A5B2TB69</accession>
<dbReference type="InterPro" id="IPR046336">
    <property type="entry name" value="Lon_prtase_N_sf"/>
</dbReference>
<dbReference type="SUPFAM" id="SSF88697">
    <property type="entry name" value="PUA domain-like"/>
    <property type="match status" value="1"/>
</dbReference>
<dbReference type="Gene3D" id="2.30.130.40">
    <property type="entry name" value="LON domain-like"/>
    <property type="match status" value="1"/>
</dbReference>
<evidence type="ECO:0000259" key="1">
    <source>
        <dbReference type="PROSITE" id="PS51787"/>
    </source>
</evidence>
<dbReference type="PANTHER" id="PTHR46732">
    <property type="entry name" value="ATP-DEPENDENT PROTEASE LA (LON) DOMAIN PROTEIN"/>
    <property type="match status" value="1"/>
</dbReference>
<keyword evidence="3" id="KW-1185">Reference proteome</keyword>
<dbReference type="InterPro" id="IPR003111">
    <property type="entry name" value="Lon_prtase_N"/>
</dbReference>
<evidence type="ECO:0000313" key="2">
    <source>
        <dbReference type="EMBL" id="KAA2211439.1"/>
    </source>
</evidence>
<reference evidence="2 3" key="1">
    <citation type="journal article" date="2015" name="Int. J. Syst. Evol. Microbiol.">
        <title>Roseomonas oryzae sp. nov., isolated from paddy rhizosphere soil.</title>
        <authorList>
            <person name="Ramaprasad E.V."/>
            <person name="Sasikala Ch."/>
            <person name="Ramana Ch.V."/>
        </authorList>
    </citation>
    <scope>NUCLEOTIDE SEQUENCE [LARGE SCALE GENOMIC DNA]</scope>
    <source>
        <strain evidence="2 3">KCTC 42542</strain>
    </source>
</reference>
<gene>
    <name evidence="2" type="ORF">F0Q34_20120</name>
</gene>
<dbReference type="Proteomes" id="UP000322110">
    <property type="component" value="Unassembled WGS sequence"/>
</dbReference>
<comment type="caution">
    <text evidence="2">The sequence shown here is derived from an EMBL/GenBank/DDBJ whole genome shotgun (WGS) entry which is preliminary data.</text>
</comment>
<dbReference type="EMBL" id="VUKA01000027">
    <property type="protein sequence ID" value="KAA2211439.1"/>
    <property type="molecule type" value="Genomic_DNA"/>
</dbReference>
<name>A0A5B2TB69_9PROT</name>